<dbReference type="Gene3D" id="3.90.1150.10">
    <property type="entry name" value="Aspartate Aminotransferase, domain 1"/>
    <property type="match status" value="1"/>
</dbReference>
<protein>
    <submittedName>
        <fullName evidence="6">Aminotransferase class III-fold pyridoxal phosphate-dependent enzyme</fullName>
    </submittedName>
</protein>
<keyword evidence="3" id="KW-0808">Transferase</keyword>
<dbReference type="InterPro" id="IPR015422">
    <property type="entry name" value="PyrdxlP-dep_Trfase_small"/>
</dbReference>
<feature type="region of interest" description="Disordered" evidence="5">
    <location>
        <begin position="883"/>
        <end position="905"/>
    </location>
</feature>
<keyword evidence="7" id="KW-1185">Reference proteome</keyword>
<dbReference type="PANTHER" id="PTHR11986:SF79">
    <property type="entry name" value="ACETYLORNITHINE AMINOTRANSFERASE, MITOCHONDRIAL"/>
    <property type="match status" value="1"/>
</dbReference>
<evidence type="ECO:0000313" key="6">
    <source>
        <dbReference type="EMBL" id="NJQ14435.1"/>
    </source>
</evidence>
<feature type="compositionally biased region" description="Low complexity" evidence="5">
    <location>
        <begin position="894"/>
        <end position="905"/>
    </location>
</feature>
<dbReference type="PANTHER" id="PTHR11986">
    <property type="entry name" value="AMINOTRANSFERASE CLASS III"/>
    <property type="match status" value="1"/>
</dbReference>
<dbReference type="PROSITE" id="PS00600">
    <property type="entry name" value="AA_TRANSFER_CLASS_3"/>
    <property type="match status" value="1"/>
</dbReference>
<dbReference type="Gene3D" id="3.40.50.720">
    <property type="entry name" value="NAD(P)-binding Rossmann-like Domain"/>
    <property type="match status" value="1"/>
</dbReference>
<evidence type="ECO:0000256" key="1">
    <source>
        <dbReference type="ARBA" id="ARBA00001933"/>
    </source>
</evidence>
<evidence type="ECO:0000256" key="3">
    <source>
        <dbReference type="ARBA" id="ARBA00022679"/>
    </source>
</evidence>
<dbReference type="InterPro" id="IPR015421">
    <property type="entry name" value="PyrdxlP-dep_Trfase_major"/>
</dbReference>
<sequence length="905" mass="93656">MSTPHRADTRRAHLERLLRERRATGPAPGTRRATADHPFSRHVNPDLASMLHGAGIDVEYTRGRGCLLWDAEGNEYLDFTAGYGSLPFGHSPPAIWEAVAETHRREEPGFVQPSLLGAAGELAGRLAGIAPQGLDRVVFANSGAESVEVAIKLARSATGRLGILSTDSGFHGKTLAALSATGRSEYQAEFGAPLTGFSRVPYGDTTALAAALAQHGATTAAFVVEAIQGEGGVNVAPAGYLAEAGRLCAEHGVLLVLDEVQTGLGRTGTLFAAEQHDVVPDILTLAKALGGGVVPTAAVLTRADLLTEGFAFRHTSTFAGSALAARVGLRTLDLLTADDGALLRQVRENGERLRAGLEDIRDAYPGAITAVRGSGLLLGVELSDAIDGFGGQGLIGAMAHDENLGMLLCGNLLRREGIRVAPTLFGNRVVRVEPPLVVTGEQCDRFLEGFERAVDHVWRNDAVGLVGHLAGHRPGSGVRRPEFRHHSSYEPPAPGDSRFAFVVHPLDTDSFRDLDPSTGELDSQQVEELISRFDAASCVLNPASFVVGGFRTVSRTGAAAHCELIGLPYTAERLLDLPPDRATRVVTEAVALAAERGAELVGLGAYTSVVTANATALTGLPVPVTTGNSFTAAAGAHGVLRAAELRGRDIAATTVAVVGAAGAIGSMVARLLAPAVGGLVLLGNPAAPERSMVRLRAELALLAASVRGAGGSGPLARAVAGTDDDEAAAAELLSRGLVALGTDAAALLPDAGVVVTATSSPTSVLRAEDLAPDAVVCDLAEPSNVPPLHESRPDVFVFDGGIIALPDGQRPSVRFGLEPGQSYACLVEATLVALERDPSLASVGPKLEEKRTARLRDLAELHGFAVADLQLWREVRGREASGVRTLSGTGTGTGTVADGAEGAAG</sequence>
<evidence type="ECO:0000256" key="2">
    <source>
        <dbReference type="ARBA" id="ARBA00022576"/>
    </source>
</evidence>
<comment type="caution">
    <text evidence="6">The sequence shown here is derived from an EMBL/GenBank/DDBJ whole genome shotgun (WGS) entry which is preliminary data.</text>
</comment>
<dbReference type="InterPro" id="IPR005814">
    <property type="entry name" value="Aminotrans_3"/>
</dbReference>
<reference evidence="6 7" key="1">
    <citation type="submission" date="2020-03" db="EMBL/GenBank/DDBJ databases">
        <title>Draft genome of Streptomyces sp. ventii, isolated from the Axial Seamount in the Pacific Ocean, and resequencing of the two type strains Streptomyces lonarensis strain NCL 716 and Streptomyces bohaiensis strain 11A07.</title>
        <authorList>
            <person name="Loughran R.M."/>
            <person name="Pfannmuller K.M."/>
            <person name="Wasson B.J."/>
            <person name="Deadmond M.C."/>
            <person name="Paddock B.E."/>
            <person name="Koyack M.J."/>
            <person name="Gallegos D.A."/>
            <person name="Mitchell E.A."/>
            <person name="Ushijima B."/>
            <person name="Saw J.H."/>
            <person name="Mcphail K.L."/>
            <person name="Videau P."/>
        </authorList>
    </citation>
    <scope>NUCLEOTIDE SEQUENCE [LARGE SCALE GENOMIC DNA]</scope>
    <source>
        <strain evidence="6 7">11A07</strain>
    </source>
</reference>
<feature type="compositionally biased region" description="Basic and acidic residues" evidence="5">
    <location>
        <begin position="479"/>
        <end position="488"/>
    </location>
</feature>
<dbReference type="InterPro" id="IPR015424">
    <property type="entry name" value="PyrdxlP-dep_Trfase"/>
</dbReference>
<comment type="cofactor">
    <cofactor evidence="1">
        <name>pyridoxal 5'-phosphate</name>
        <dbReference type="ChEBI" id="CHEBI:597326"/>
    </cofactor>
</comment>
<feature type="region of interest" description="Disordered" evidence="5">
    <location>
        <begin position="19"/>
        <end position="42"/>
    </location>
</feature>
<dbReference type="CDD" id="cd00610">
    <property type="entry name" value="OAT_like"/>
    <property type="match status" value="1"/>
</dbReference>
<dbReference type="InterPro" id="IPR049704">
    <property type="entry name" value="Aminotrans_3_PPA_site"/>
</dbReference>
<dbReference type="InterPro" id="IPR050103">
    <property type="entry name" value="Class-III_PLP-dep_AT"/>
</dbReference>
<feature type="region of interest" description="Disordered" evidence="5">
    <location>
        <begin position="475"/>
        <end position="494"/>
    </location>
</feature>
<dbReference type="RefSeq" id="WP_168087259.1">
    <property type="nucleotide sequence ID" value="NZ_BHZH01000016.1"/>
</dbReference>
<accession>A0ABX1C927</accession>
<keyword evidence="2 6" id="KW-0032">Aminotransferase</keyword>
<keyword evidence="4" id="KW-0663">Pyridoxal phosphate</keyword>
<dbReference type="Gene3D" id="3.40.640.10">
    <property type="entry name" value="Type I PLP-dependent aspartate aminotransferase-like (Major domain)"/>
    <property type="match status" value="1"/>
</dbReference>
<evidence type="ECO:0000256" key="4">
    <source>
        <dbReference type="ARBA" id="ARBA00022898"/>
    </source>
</evidence>
<proteinExistence type="predicted"/>
<dbReference type="Proteomes" id="UP000727056">
    <property type="component" value="Unassembled WGS sequence"/>
</dbReference>
<dbReference type="SUPFAM" id="SSF53383">
    <property type="entry name" value="PLP-dependent transferases"/>
    <property type="match status" value="1"/>
</dbReference>
<dbReference type="EMBL" id="JAAVJC010000025">
    <property type="protein sequence ID" value="NJQ14435.1"/>
    <property type="molecule type" value="Genomic_DNA"/>
</dbReference>
<organism evidence="6 7">
    <name type="scientific">Streptomyces bohaiensis</name>
    <dbReference type="NCBI Taxonomy" id="1431344"/>
    <lineage>
        <taxon>Bacteria</taxon>
        <taxon>Bacillati</taxon>
        <taxon>Actinomycetota</taxon>
        <taxon>Actinomycetes</taxon>
        <taxon>Kitasatosporales</taxon>
        <taxon>Streptomycetaceae</taxon>
        <taxon>Streptomyces</taxon>
    </lineage>
</organism>
<dbReference type="InterPro" id="IPR036291">
    <property type="entry name" value="NAD(P)-bd_dom_sf"/>
</dbReference>
<dbReference type="SUPFAM" id="SSF51735">
    <property type="entry name" value="NAD(P)-binding Rossmann-fold domains"/>
    <property type="match status" value="1"/>
</dbReference>
<gene>
    <name evidence="6" type="ORF">HCN52_05645</name>
</gene>
<dbReference type="Pfam" id="PF00202">
    <property type="entry name" value="Aminotran_3"/>
    <property type="match status" value="1"/>
</dbReference>
<dbReference type="GO" id="GO:0008483">
    <property type="term" value="F:transaminase activity"/>
    <property type="evidence" value="ECO:0007669"/>
    <property type="project" value="UniProtKB-KW"/>
</dbReference>
<evidence type="ECO:0000256" key="5">
    <source>
        <dbReference type="SAM" id="MobiDB-lite"/>
    </source>
</evidence>
<evidence type="ECO:0000313" key="7">
    <source>
        <dbReference type="Proteomes" id="UP000727056"/>
    </source>
</evidence>
<name>A0ABX1C927_9ACTN</name>